<dbReference type="AlphaFoldDB" id="A0A2M8L2W2"/>
<evidence type="ECO:0000313" key="3">
    <source>
        <dbReference type="Proteomes" id="UP000231474"/>
    </source>
</evidence>
<comment type="caution">
    <text evidence="2">The sequence shown here is derived from an EMBL/GenBank/DDBJ whole genome shotgun (WGS) entry which is preliminary data.</text>
</comment>
<dbReference type="Proteomes" id="UP000231474">
    <property type="component" value="Unassembled WGS sequence"/>
</dbReference>
<evidence type="ECO:0000256" key="1">
    <source>
        <dbReference type="SAM" id="Phobius"/>
    </source>
</evidence>
<dbReference type="InterPro" id="IPR043716">
    <property type="entry name" value="DUF5657"/>
</dbReference>
<organism evidence="2 3">
    <name type="scientific">Candidatus Shapirobacteria bacterium CG10_big_fil_rev_8_21_14_0_10_40_9</name>
    <dbReference type="NCBI Taxonomy" id="1974888"/>
    <lineage>
        <taxon>Bacteria</taxon>
        <taxon>Candidatus Shapironibacteriota</taxon>
    </lineage>
</organism>
<proteinExistence type="predicted"/>
<dbReference type="Pfam" id="PF18901">
    <property type="entry name" value="DUF5657"/>
    <property type="match status" value="1"/>
</dbReference>
<gene>
    <name evidence="2" type="ORF">COU95_03650</name>
</gene>
<keyword evidence="1" id="KW-0472">Membrane</keyword>
<keyword evidence="1" id="KW-1133">Transmembrane helix</keyword>
<accession>A0A2M8L2W2</accession>
<reference evidence="3" key="1">
    <citation type="submission" date="2017-09" db="EMBL/GenBank/DDBJ databases">
        <title>Depth-based differentiation of microbial function through sediment-hosted aquifers and enrichment of novel symbionts in the deep terrestrial subsurface.</title>
        <authorList>
            <person name="Probst A.J."/>
            <person name="Ladd B."/>
            <person name="Jarett J.K."/>
            <person name="Geller-Mcgrath D.E."/>
            <person name="Sieber C.M.K."/>
            <person name="Emerson J.B."/>
            <person name="Anantharaman K."/>
            <person name="Thomas B.C."/>
            <person name="Malmstrom R."/>
            <person name="Stieglmeier M."/>
            <person name="Klingl A."/>
            <person name="Woyke T."/>
            <person name="Ryan C.M."/>
            <person name="Banfield J.F."/>
        </authorList>
    </citation>
    <scope>NUCLEOTIDE SEQUENCE [LARGE SCALE GENOMIC DNA]</scope>
</reference>
<feature type="transmembrane region" description="Helical" evidence="1">
    <location>
        <begin position="54"/>
        <end position="77"/>
    </location>
</feature>
<feature type="transmembrane region" description="Helical" evidence="1">
    <location>
        <begin position="21"/>
        <end position="42"/>
    </location>
</feature>
<dbReference type="EMBL" id="PFEK01000070">
    <property type="protein sequence ID" value="PJE67212.1"/>
    <property type="molecule type" value="Genomic_DNA"/>
</dbReference>
<protein>
    <submittedName>
        <fullName evidence="2">Uncharacterized protein</fullName>
    </submittedName>
</protein>
<evidence type="ECO:0000313" key="2">
    <source>
        <dbReference type="EMBL" id="PJE67212.1"/>
    </source>
</evidence>
<name>A0A2M8L2W2_9BACT</name>
<sequence length="78" mass="8969">MTFDQILNFLLSIQIWTISKIIVCFALFLYIIFAVVVVRQVRLMTEAIDFSLDWFLKTVAMIHLLGAIVVLLLAIIIL</sequence>
<keyword evidence="1" id="KW-0812">Transmembrane</keyword>